<evidence type="ECO:0000313" key="5">
    <source>
        <dbReference type="EMBL" id="EFE27985.1"/>
    </source>
</evidence>
<keyword evidence="1 2" id="KW-0238">DNA-binding</keyword>
<feature type="region of interest" description="Disordered" evidence="4">
    <location>
        <begin position="111"/>
        <end position="169"/>
    </location>
</feature>
<dbReference type="eggNOG" id="COG0629">
    <property type="taxonomic scope" value="Bacteria"/>
</dbReference>
<dbReference type="InterPro" id="IPR000424">
    <property type="entry name" value="Primosome_PriB/ssb"/>
</dbReference>
<evidence type="ECO:0000256" key="1">
    <source>
        <dbReference type="ARBA" id="ARBA00023125"/>
    </source>
</evidence>
<dbReference type="OrthoDB" id="9809878at2"/>
<dbReference type="Proteomes" id="UP000007468">
    <property type="component" value="Chromosome"/>
</dbReference>
<feature type="compositionally biased region" description="Basic and acidic residues" evidence="4">
    <location>
        <begin position="152"/>
        <end position="161"/>
    </location>
</feature>
<comment type="caution">
    <text evidence="2">Lacks conserved residue(s) required for the propagation of feature annotation.</text>
</comment>
<evidence type="ECO:0000256" key="4">
    <source>
        <dbReference type="SAM" id="MobiDB-lite"/>
    </source>
</evidence>
<dbReference type="GO" id="GO:0009295">
    <property type="term" value="C:nucleoid"/>
    <property type="evidence" value="ECO:0007669"/>
    <property type="project" value="TreeGrafter"/>
</dbReference>
<dbReference type="PANTHER" id="PTHR10302">
    <property type="entry name" value="SINGLE-STRANDED DNA-BINDING PROTEIN"/>
    <property type="match status" value="1"/>
</dbReference>
<name>D6GT00_FILAD</name>
<dbReference type="Gene3D" id="2.40.50.140">
    <property type="entry name" value="Nucleic acid-binding proteins"/>
    <property type="match status" value="1"/>
</dbReference>
<dbReference type="EMBL" id="CP002390">
    <property type="protein sequence ID" value="EFE27985.1"/>
    <property type="molecule type" value="Genomic_DNA"/>
</dbReference>
<evidence type="ECO:0000256" key="3">
    <source>
        <dbReference type="RuleBase" id="RU000524"/>
    </source>
</evidence>
<dbReference type="CDD" id="cd04496">
    <property type="entry name" value="SSB_OBF"/>
    <property type="match status" value="1"/>
</dbReference>
<dbReference type="NCBIfam" id="TIGR00621">
    <property type="entry name" value="ssb"/>
    <property type="match status" value="1"/>
</dbReference>
<evidence type="ECO:0000256" key="2">
    <source>
        <dbReference type="HAMAP-Rule" id="MF_00984"/>
    </source>
</evidence>
<comment type="subunit">
    <text evidence="2">Homotetramer.</text>
</comment>
<protein>
    <recommendedName>
        <fullName evidence="2 3">Single-stranded DNA-binding protein</fullName>
        <shortName evidence="2">SSB</shortName>
    </recommendedName>
</protein>
<dbReference type="KEGG" id="faa:HMPREF0389_01237"/>
<dbReference type="GO" id="GO:0003697">
    <property type="term" value="F:single-stranded DNA binding"/>
    <property type="evidence" value="ECO:0007669"/>
    <property type="project" value="UniProtKB-UniRule"/>
</dbReference>
<dbReference type="InterPro" id="IPR011344">
    <property type="entry name" value="ssDNA-bd"/>
</dbReference>
<dbReference type="PROSITE" id="PS50935">
    <property type="entry name" value="SSB"/>
    <property type="match status" value="1"/>
</dbReference>
<reference evidence="6" key="1">
    <citation type="submission" date="2010-12" db="EMBL/GenBank/DDBJ databases">
        <title>The genome sequence of Filifactor alocis strain ATCC 35896.</title>
        <authorList>
            <consortium name="The Broad Institute Genome Sequencing Platform"/>
            <person name="Ward D."/>
            <person name="Earl A."/>
            <person name="Feldgarden M."/>
            <person name="Young S.K."/>
            <person name="Gargeya S."/>
            <person name="Zeng Q."/>
            <person name="Alvarado L."/>
            <person name="Berlin A."/>
            <person name="Bochicchio J."/>
            <person name="Chapman S.B."/>
            <person name="Chen Z."/>
            <person name="Freedman E."/>
            <person name="Gellesch M."/>
            <person name="Goldberg J."/>
            <person name="Griggs A."/>
            <person name="Gujja S."/>
            <person name="Heilman E."/>
            <person name="Heiman D."/>
            <person name="Howarth C."/>
            <person name="Mehta T."/>
            <person name="Neiman D."/>
            <person name="Pearson M."/>
            <person name="Roberts A."/>
            <person name="Saif S."/>
            <person name="Shea T."/>
            <person name="Shenoy N."/>
            <person name="Sisk P."/>
            <person name="Stolte C."/>
            <person name="Sykes S."/>
            <person name="White J."/>
            <person name="Yandava C."/>
            <person name="Izard J."/>
            <person name="Blanton J.M."/>
            <person name="Baranova O.V."/>
            <person name="Tanner A.C."/>
            <person name="Dewhirst F.E."/>
            <person name="Haas B."/>
            <person name="Nusbaum C."/>
            <person name="Birren B."/>
        </authorList>
    </citation>
    <scope>NUCLEOTIDE SEQUENCE [LARGE SCALE GENOMIC DNA]</scope>
    <source>
        <strain evidence="6">ATCC 35896 / D40 B5</strain>
    </source>
</reference>
<dbReference type="PANTHER" id="PTHR10302:SF27">
    <property type="entry name" value="SINGLE-STRANDED DNA-BINDING PROTEIN"/>
    <property type="match status" value="1"/>
</dbReference>
<dbReference type="InterPro" id="IPR012340">
    <property type="entry name" value="NA-bd_OB-fold"/>
</dbReference>
<keyword evidence="6" id="KW-1185">Reference proteome</keyword>
<dbReference type="STRING" id="546269.HMPREF0389_01237"/>
<dbReference type="SUPFAM" id="SSF50249">
    <property type="entry name" value="Nucleic acid-binding proteins"/>
    <property type="match status" value="1"/>
</dbReference>
<dbReference type="RefSeq" id="WP_014263205.1">
    <property type="nucleotide sequence ID" value="NC_016630.1"/>
</dbReference>
<feature type="compositionally biased region" description="Polar residues" evidence="4">
    <location>
        <begin position="111"/>
        <end position="124"/>
    </location>
</feature>
<sequence length="169" mass="18914">MNIAVLIGRLTRDPELRYIPSTGKAVANFAIAVDRPYTSKSGERMTDFFNIVVWGKQAENCANYLAKGRLVGIKGTIENRSYENQNGEKRYITEIIAENVQFLEWGERNQNNSRTTGVQSNYQDYQGGAAPVFEPSGYGDTPQSAPNSYEPKGLDAEGYRELEDDDVPF</sequence>
<dbReference type="PATRIC" id="fig|546269.5.peg.1771"/>
<accession>D6GT00</accession>
<dbReference type="GO" id="GO:0006260">
    <property type="term" value="P:DNA replication"/>
    <property type="evidence" value="ECO:0007669"/>
    <property type="project" value="InterPro"/>
</dbReference>
<proteinExistence type="inferred from homology"/>
<dbReference type="AlphaFoldDB" id="D6GT00"/>
<organism evidence="5 6">
    <name type="scientific">Filifactor alocis (strain ATCC 35896 / CCUG 47790 / D40 B5)</name>
    <name type="common">Fusobacterium alocis</name>
    <dbReference type="NCBI Taxonomy" id="546269"/>
    <lineage>
        <taxon>Bacteria</taxon>
        <taxon>Bacillati</taxon>
        <taxon>Bacillota</taxon>
        <taxon>Clostridia</taxon>
        <taxon>Peptostreptococcales</taxon>
        <taxon>Filifactoraceae</taxon>
        <taxon>Filifactor</taxon>
    </lineage>
</organism>
<dbReference type="Pfam" id="PF00436">
    <property type="entry name" value="SSB"/>
    <property type="match status" value="1"/>
</dbReference>
<gene>
    <name evidence="5" type="ordered locus">HMPREF0389_01237</name>
</gene>
<evidence type="ECO:0000313" key="6">
    <source>
        <dbReference type="Proteomes" id="UP000007468"/>
    </source>
</evidence>
<dbReference type="HAMAP" id="MF_00984">
    <property type="entry name" value="SSB"/>
    <property type="match status" value="1"/>
</dbReference>